<protein>
    <recommendedName>
        <fullName evidence="3">Reverse transcriptase</fullName>
    </recommendedName>
</protein>
<dbReference type="InterPro" id="IPR053134">
    <property type="entry name" value="RNA-dir_DNA_polymerase"/>
</dbReference>
<dbReference type="PANTHER" id="PTHR24559:SF435">
    <property type="entry name" value="RIBONUCLEASE H"/>
    <property type="match status" value="1"/>
</dbReference>
<accession>A0ABY6JVJ3</accession>
<dbReference type="SUPFAM" id="SSF56672">
    <property type="entry name" value="DNA/RNA polymerases"/>
    <property type="match status" value="1"/>
</dbReference>
<dbReference type="InterPro" id="IPR043128">
    <property type="entry name" value="Rev_trsase/Diguanyl_cyclase"/>
</dbReference>
<evidence type="ECO:0008006" key="3">
    <source>
        <dbReference type="Google" id="ProtNLM"/>
    </source>
</evidence>
<evidence type="ECO:0000313" key="2">
    <source>
        <dbReference type="Proteomes" id="UP001235939"/>
    </source>
</evidence>
<dbReference type="CDD" id="cd01647">
    <property type="entry name" value="RT_LTR"/>
    <property type="match status" value="1"/>
</dbReference>
<name>A0ABY6JVJ3_9ARAC</name>
<keyword evidence="2" id="KW-1185">Reference proteome</keyword>
<evidence type="ECO:0000313" key="1">
    <source>
        <dbReference type="EMBL" id="UYV60597.1"/>
    </source>
</evidence>
<organism evidence="1 2">
    <name type="scientific">Cordylochernes scorpioides</name>
    <dbReference type="NCBI Taxonomy" id="51811"/>
    <lineage>
        <taxon>Eukaryota</taxon>
        <taxon>Metazoa</taxon>
        <taxon>Ecdysozoa</taxon>
        <taxon>Arthropoda</taxon>
        <taxon>Chelicerata</taxon>
        <taxon>Arachnida</taxon>
        <taxon>Pseudoscorpiones</taxon>
        <taxon>Cheliferoidea</taxon>
        <taxon>Chernetidae</taxon>
        <taxon>Cordylochernes</taxon>
    </lineage>
</organism>
<proteinExistence type="predicted"/>
<dbReference type="Gene3D" id="3.10.10.10">
    <property type="entry name" value="HIV Type 1 Reverse Transcriptase, subunit A, domain 1"/>
    <property type="match status" value="1"/>
</dbReference>
<dbReference type="PANTHER" id="PTHR24559">
    <property type="entry name" value="TRANSPOSON TY3-I GAG-POL POLYPROTEIN"/>
    <property type="match status" value="1"/>
</dbReference>
<reference evidence="1 2" key="1">
    <citation type="submission" date="2022-01" db="EMBL/GenBank/DDBJ databases">
        <title>A chromosomal length assembly of Cordylochernes scorpioides.</title>
        <authorList>
            <person name="Zeh D."/>
            <person name="Zeh J."/>
        </authorList>
    </citation>
    <scope>NUCLEOTIDE SEQUENCE [LARGE SCALE GENOMIC DNA]</scope>
    <source>
        <strain evidence="1">IN4F17</strain>
        <tissue evidence="1">Whole Body</tissue>
    </source>
</reference>
<dbReference type="Proteomes" id="UP001235939">
    <property type="component" value="Chromosome 01"/>
</dbReference>
<sequence>MTTLVLYPMQTNGFCGSKSVKAMQLLKNGIISHSSSPWASPIILVKKKNGTFRFCVDYRNLNSVTVKDQYPLPRIDDCFDSLHGARYFTSLDLCSGYLYLPASQSREIPTESQPVAEIVEETALVSAPRER</sequence>
<dbReference type="EMBL" id="CP092863">
    <property type="protein sequence ID" value="UYV60597.1"/>
    <property type="molecule type" value="Genomic_DNA"/>
</dbReference>
<dbReference type="InterPro" id="IPR043502">
    <property type="entry name" value="DNA/RNA_pol_sf"/>
</dbReference>
<dbReference type="Gene3D" id="3.30.70.270">
    <property type="match status" value="1"/>
</dbReference>
<gene>
    <name evidence="1" type="ORF">LAZ67_1001626</name>
</gene>